<name>A0A9W6WGW0_9STRA</name>
<comment type="similarity">
    <text evidence="1">Belongs to the shaker potassium channel beta subunit family.</text>
</comment>
<dbReference type="GO" id="GO:0016491">
    <property type="term" value="F:oxidoreductase activity"/>
    <property type="evidence" value="ECO:0007669"/>
    <property type="project" value="UniProtKB-KW"/>
</dbReference>
<evidence type="ECO:0000256" key="1">
    <source>
        <dbReference type="ARBA" id="ARBA00006515"/>
    </source>
</evidence>
<feature type="domain" description="NADP-dependent oxidoreductase" evidence="4">
    <location>
        <begin position="8"/>
        <end position="250"/>
    </location>
</feature>
<accession>A0A9W6WGW0</accession>
<keyword evidence="6" id="KW-1185">Reference proteome</keyword>
<sequence length="317" mass="35519">MAADRLKEVLGGAIKKGVAVKVWSREGLVISTKLYYGYKGVSESGPNDQGLTRKHVIENTQASLGRLGLDYVDVIFCHRPDPHTPIEETVRAMNHVISKGWAFYWGASEWLPSQIYEACEIADRLNLIRPIVAMEQSQYNIFECSRVEYAFVDLYKKYKLGLTTWSPLAFGTLTGKYTAGTPEGSRFTTPMIKSGPFHDGFEERVKTADQLKPIAAELGCSLPQMSTAWAVANEKKKVSTVLIGASRTRYWHQVGSPKYNQVRTLLSSQLFVAYGTAAELKREMFVCCLYFYSREASEVLPLYDAMLSAKLTSTPTY</sequence>
<dbReference type="Pfam" id="PF00248">
    <property type="entry name" value="Aldo_ket_red"/>
    <property type="match status" value="1"/>
</dbReference>
<organism evidence="5 6">
    <name type="scientific">Phytophthora lilii</name>
    <dbReference type="NCBI Taxonomy" id="2077276"/>
    <lineage>
        <taxon>Eukaryota</taxon>
        <taxon>Sar</taxon>
        <taxon>Stramenopiles</taxon>
        <taxon>Oomycota</taxon>
        <taxon>Peronosporomycetes</taxon>
        <taxon>Peronosporales</taxon>
        <taxon>Peronosporaceae</taxon>
        <taxon>Phytophthora</taxon>
    </lineage>
</organism>
<dbReference type="PANTHER" id="PTHR43150:SF2">
    <property type="entry name" value="HYPERKINETIC, ISOFORM M"/>
    <property type="match status" value="1"/>
</dbReference>
<dbReference type="SUPFAM" id="SSF51430">
    <property type="entry name" value="NAD(P)-linked oxidoreductase"/>
    <property type="match status" value="1"/>
</dbReference>
<keyword evidence="3" id="KW-0560">Oxidoreductase</keyword>
<dbReference type="InterPro" id="IPR023210">
    <property type="entry name" value="NADP_OxRdtase_dom"/>
</dbReference>
<dbReference type="InterPro" id="IPR005399">
    <property type="entry name" value="K_chnl_volt-dep_bsu_KCNAB-rel"/>
</dbReference>
<evidence type="ECO:0000313" key="6">
    <source>
        <dbReference type="Proteomes" id="UP001165083"/>
    </source>
</evidence>
<dbReference type="PANTHER" id="PTHR43150">
    <property type="entry name" value="HYPERKINETIC, ISOFORM M"/>
    <property type="match status" value="1"/>
</dbReference>
<dbReference type="OrthoDB" id="48988at2759"/>
<comment type="caution">
    <text evidence="5">The sequence shown here is derived from an EMBL/GenBank/DDBJ whole genome shotgun (WGS) entry which is preliminary data.</text>
</comment>
<evidence type="ECO:0000256" key="2">
    <source>
        <dbReference type="ARBA" id="ARBA00022857"/>
    </source>
</evidence>
<evidence type="ECO:0000259" key="4">
    <source>
        <dbReference type="Pfam" id="PF00248"/>
    </source>
</evidence>
<dbReference type="Gene3D" id="3.20.20.100">
    <property type="entry name" value="NADP-dependent oxidoreductase domain"/>
    <property type="match status" value="1"/>
</dbReference>
<keyword evidence="2" id="KW-0521">NADP</keyword>
<evidence type="ECO:0000313" key="5">
    <source>
        <dbReference type="EMBL" id="GMF12298.1"/>
    </source>
</evidence>
<dbReference type="InterPro" id="IPR036812">
    <property type="entry name" value="NAD(P)_OxRdtase_dom_sf"/>
</dbReference>
<evidence type="ECO:0000256" key="3">
    <source>
        <dbReference type="ARBA" id="ARBA00023002"/>
    </source>
</evidence>
<gene>
    <name evidence="5" type="ORF">Plil01_000292700</name>
</gene>
<dbReference type="PRINTS" id="PR01577">
    <property type="entry name" value="KCNABCHANNEL"/>
</dbReference>
<proteinExistence type="inferred from homology"/>
<reference evidence="5" key="1">
    <citation type="submission" date="2023-04" db="EMBL/GenBank/DDBJ databases">
        <title>Phytophthora lilii NBRC 32176.</title>
        <authorList>
            <person name="Ichikawa N."/>
            <person name="Sato H."/>
            <person name="Tonouchi N."/>
        </authorList>
    </citation>
    <scope>NUCLEOTIDE SEQUENCE</scope>
    <source>
        <strain evidence="5">NBRC 32176</strain>
    </source>
</reference>
<dbReference type="AlphaFoldDB" id="A0A9W6WGW0"/>
<protein>
    <submittedName>
        <fullName evidence="5">Unnamed protein product</fullName>
    </submittedName>
</protein>
<dbReference type="EMBL" id="BSXW01000112">
    <property type="protein sequence ID" value="GMF12298.1"/>
    <property type="molecule type" value="Genomic_DNA"/>
</dbReference>
<dbReference type="Proteomes" id="UP001165083">
    <property type="component" value="Unassembled WGS sequence"/>
</dbReference>